<gene>
    <name evidence="1" type="primary">WBGene00284082</name>
</gene>
<reference evidence="1" key="2">
    <citation type="submission" date="2022-06" db="UniProtKB">
        <authorList>
            <consortium name="EnsemblMetazoa"/>
        </authorList>
    </citation>
    <scope>IDENTIFICATION</scope>
    <source>
        <strain evidence="1">PS312</strain>
    </source>
</reference>
<dbReference type="EnsemblMetazoa" id="PPA45713.1">
    <property type="protein sequence ID" value="PPA45713.1"/>
    <property type="gene ID" value="WBGene00284082"/>
</dbReference>
<reference evidence="2" key="1">
    <citation type="journal article" date="2008" name="Nat. Genet.">
        <title>The Pristionchus pacificus genome provides a unique perspective on nematode lifestyle and parasitism.</title>
        <authorList>
            <person name="Dieterich C."/>
            <person name="Clifton S.W."/>
            <person name="Schuster L.N."/>
            <person name="Chinwalla A."/>
            <person name="Delehaunty K."/>
            <person name="Dinkelacker I."/>
            <person name="Fulton L."/>
            <person name="Fulton R."/>
            <person name="Godfrey J."/>
            <person name="Minx P."/>
            <person name="Mitreva M."/>
            <person name="Roeseler W."/>
            <person name="Tian H."/>
            <person name="Witte H."/>
            <person name="Yang S.P."/>
            <person name="Wilson R.K."/>
            <person name="Sommer R.J."/>
        </authorList>
    </citation>
    <scope>NUCLEOTIDE SEQUENCE [LARGE SCALE GENOMIC DNA]</scope>
    <source>
        <strain evidence="2">PS312</strain>
    </source>
</reference>
<evidence type="ECO:0000313" key="2">
    <source>
        <dbReference type="Proteomes" id="UP000005239"/>
    </source>
</evidence>
<accession>A0A2A6CM32</accession>
<evidence type="ECO:0000313" key="1">
    <source>
        <dbReference type="EnsemblMetazoa" id="PPA45713.1"/>
    </source>
</evidence>
<organism evidence="1 2">
    <name type="scientific">Pristionchus pacificus</name>
    <name type="common">Parasitic nematode worm</name>
    <dbReference type="NCBI Taxonomy" id="54126"/>
    <lineage>
        <taxon>Eukaryota</taxon>
        <taxon>Metazoa</taxon>
        <taxon>Ecdysozoa</taxon>
        <taxon>Nematoda</taxon>
        <taxon>Chromadorea</taxon>
        <taxon>Rhabditida</taxon>
        <taxon>Rhabditina</taxon>
        <taxon>Diplogasteromorpha</taxon>
        <taxon>Diplogasteroidea</taxon>
        <taxon>Neodiplogasteridae</taxon>
        <taxon>Pristionchus</taxon>
    </lineage>
</organism>
<accession>A0A8R1V0Z9</accession>
<name>A0A2A6CM32_PRIPA</name>
<dbReference type="AlphaFoldDB" id="A0A2A6CM32"/>
<proteinExistence type="predicted"/>
<sequence>MPYQAYVVGNFHEYMGIQEQADNSEWQEEVVELRTLIKMRTILIIGFLAILSTIKSCKLNNDLEAQIRVTKILRRRIRPHTLRAHDIFKFKFKFKYFIHQEVDKVNRGVLSVKGGKRESPIMR</sequence>
<dbReference type="Proteomes" id="UP000005239">
    <property type="component" value="Unassembled WGS sequence"/>
</dbReference>
<keyword evidence="2" id="KW-1185">Reference proteome</keyword>
<protein>
    <submittedName>
        <fullName evidence="1">Uncharacterized protein</fullName>
    </submittedName>
</protein>